<dbReference type="GO" id="GO:0005544">
    <property type="term" value="F:calcium-dependent phospholipid binding"/>
    <property type="evidence" value="ECO:0007669"/>
    <property type="project" value="TreeGrafter"/>
</dbReference>
<proteinExistence type="predicted"/>
<dbReference type="PROSITE" id="PS50004">
    <property type="entry name" value="C2"/>
    <property type="match status" value="2"/>
</dbReference>
<dbReference type="STRING" id="46731.A0A3M6T7F2"/>
<dbReference type="Gene3D" id="2.60.40.150">
    <property type="entry name" value="C2 domain"/>
    <property type="match status" value="2"/>
</dbReference>
<feature type="compositionally biased region" description="Polar residues" evidence="1">
    <location>
        <begin position="152"/>
        <end position="162"/>
    </location>
</feature>
<dbReference type="EMBL" id="RCHS01004177">
    <property type="protein sequence ID" value="RMX37243.1"/>
    <property type="molecule type" value="Genomic_DNA"/>
</dbReference>
<dbReference type="PANTHER" id="PTHR10024">
    <property type="entry name" value="SYNAPTOTAGMIN"/>
    <property type="match status" value="1"/>
</dbReference>
<organism evidence="4 5">
    <name type="scientific">Pocillopora damicornis</name>
    <name type="common">Cauliflower coral</name>
    <name type="synonym">Millepora damicornis</name>
    <dbReference type="NCBI Taxonomy" id="46731"/>
    <lineage>
        <taxon>Eukaryota</taxon>
        <taxon>Metazoa</taxon>
        <taxon>Cnidaria</taxon>
        <taxon>Anthozoa</taxon>
        <taxon>Hexacorallia</taxon>
        <taxon>Scleractinia</taxon>
        <taxon>Astrocoeniina</taxon>
        <taxon>Pocilloporidae</taxon>
        <taxon>Pocillopora</taxon>
    </lineage>
</organism>
<feature type="transmembrane region" description="Helical" evidence="2">
    <location>
        <begin position="49"/>
        <end position="78"/>
    </location>
</feature>
<dbReference type="GO" id="GO:0070382">
    <property type="term" value="C:exocytic vesicle"/>
    <property type="evidence" value="ECO:0007669"/>
    <property type="project" value="TreeGrafter"/>
</dbReference>
<sequence length="558" mass="62779">MAPLVPTPHRHNKSSLTRDSKNIKRDFDPRSKPHSANFMTRFASNNTGLLCLFGILVLPILLGFAIGYLLVVLGVSAYKKITGEKSRAHAAKEASQKIQLVMGDKIVDSSFPKTVSLNVQETKNRSFPCPPTRYYYHRLCNYSNEIVNGNSTTFNDESSVSGDETDHRSREKVTLLTPDVQESDSSTHASLEDNLDKTEEEVVREDISFKQDKDSGFSGEENSPGKRKRCNSNPTSTPQKRHLDLPENKTNEMNLKEIGLIGEDQTPSPDNPDGKLGKVRFALHYNVAKTELQVNIIKAVGLPITDNKEGINPLVKISLLPQQFCWQRTKIIEGTPDPVFNETFVISGFSKDRIKEYELKFRVVNFHDKFKDRYADDVIGEILFPLSELKLMENRPSFSITKWLYLSPPPPFGMEAADIGELCVSLCFRPISGRLIVTVTKIRGLPKAIADRTDPYVKLALYCDGVRLSKANTRVKRRSLNPVYNEKFNFNISADQISLTTVMLKIVNHSEINTGGGSLGTAILGFDSFGSGQEQWKSMIESPSRHVEKWHKLYKDVY</sequence>
<evidence type="ECO:0000313" key="5">
    <source>
        <dbReference type="Proteomes" id="UP000275408"/>
    </source>
</evidence>
<reference evidence="4 5" key="1">
    <citation type="journal article" date="2018" name="Sci. Rep.">
        <title>Comparative analysis of the Pocillopora damicornis genome highlights role of immune system in coral evolution.</title>
        <authorList>
            <person name="Cunning R."/>
            <person name="Bay R.A."/>
            <person name="Gillette P."/>
            <person name="Baker A.C."/>
            <person name="Traylor-Knowles N."/>
        </authorList>
    </citation>
    <scope>NUCLEOTIDE SEQUENCE [LARGE SCALE GENOMIC DNA]</scope>
    <source>
        <strain evidence="4">RSMAS</strain>
        <tissue evidence="4">Whole animal</tissue>
    </source>
</reference>
<feature type="compositionally biased region" description="Basic and acidic residues" evidence="1">
    <location>
        <begin position="190"/>
        <end position="215"/>
    </location>
</feature>
<comment type="caution">
    <text evidence="4">The sequence shown here is derived from an EMBL/GenBank/DDBJ whole genome shotgun (WGS) entry which is preliminary data.</text>
</comment>
<dbReference type="OMA" id="MWSRTIS"/>
<evidence type="ECO:0000256" key="1">
    <source>
        <dbReference type="SAM" id="MobiDB-lite"/>
    </source>
</evidence>
<gene>
    <name evidence="4" type="ORF">pdam_00011414</name>
</gene>
<dbReference type="GO" id="GO:0048791">
    <property type="term" value="P:calcium ion-regulated exocytosis of neurotransmitter"/>
    <property type="evidence" value="ECO:0007669"/>
    <property type="project" value="TreeGrafter"/>
</dbReference>
<evidence type="ECO:0000313" key="4">
    <source>
        <dbReference type="EMBL" id="RMX37243.1"/>
    </source>
</evidence>
<dbReference type="GO" id="GO:0030276">
    <property type="term" value="F:clathrin binding"/>
    <property type="evidence" value="ECO:0007669"/>
    <property type="project" value="TreeGrafter"/>
</dbReference>
<dbReference type="SMART" id="SM00239">
    <property type="entry name" value="C2"/>
    <property type="match status" value="2"/>
</dbReference>
<dbReference type="CDD" id="cd00276">
    <property type="entry name" value="C2B_Synaptotagmin"/>
    <property type="match status" value="1"/>
</dbReference>
<dbReference type="GO" id="GO:0001786">
    <property type="term" value="F:phosphatidylserine binding"/>
    <property type="evidence" value="ECO:0007669"/>
    <property type="project" value="TreeGrafter"/>
</dbReference>
<keyword evidence="5" id="KW-1185">Reference proteome</keyword>
<keyword evidence="2" id="KW-0812">Transmembrane</keyword>
<accession>A0A3M6T7F2</accession>
<dbReference type="PANTHER" id="PTHR10024:SF227">
    <property type="entry name" value="SYNAPTOTAGMIN 1"/>
    <property type="match status" value="1"/>
</dbReference>
<keyword evidence="2" id="KW-0472">Membrane</keyword>
<evidence type="ECO:0000259" key="3">
    <source>
        <dbReference type="PROSITE" id="PS50004"/>
    </source>
</evidence>
<dbReference type="InterPro" id="IPR035892">
    <property type="entry name" value="C2_domain_sf"/>
</dbReference>
<keyword evidence="2" id="KW-1133">Transmembrane helix</keyword>
<feature type="region of interest" description="Disordered" evidence="1">
    <location>
        <begin position="1"/>
        <end position="32"/>
    </location>
</feature>
<dbReference type="GO" id="GO:0005886">
    <property type="term" value="C:plasma membrane"/>
    <property type="evidence" value="ECO:0007669"/>
    <property type="project" value="TreeGrafter"/>
</dbReference>
<feature type="region of interest" description="Disordered" evidence="1">
    <location>
        <begin position="152"/>
        <end position="250"/>
    </location>
</feature>
<dbReference type="InterPro" id="IPR000008">
    <property type="entry name" value="C2_dom"/>
</dbReference>
<feature type="domain" description="C2" evidence="3">
    <location>
        <begin position="418"/>
        <end position="551"/>
    </location>
</feature>
<protein>
    <recommendedName>
        <fullName evidence="3">C2 domain-containing protein</fullName>
    </recommendedName>
</protein>
<dbReference type="Proteomes" id="UP000275408">
    <property type="component" value="Unassembled WGS sequence"/>
</dbReference>
<dbReference type="GO" id="GO:0005509">
    <property type="term" value="F:calcium ion binding"/>
    <property type="evidence" value="ECO:0007669"/>
    <property type="project" value="TreeGrafter"/>
</dbReference>
<dbReference type="Pfam" id="PF00168">
    <property type="entry name" value="C2"/>
    <property type="match status" value="2"/>
</dbReference>
<dbReference type="OrthoDB" id="67700at2759"/>
<feature type="compositionally biased region" description="Basic and acidic residues" evidence="1">
    <location>
        <begin position="16"/>
        <end position="31"/>
    </location>
</feature>
<dbReference type="GO" id="GO:0000149">
    <property type="term" value="F:SNARE binding"/>
    <property type="evidence" value="ECO:0007669"/>
    <property type="project" value="TreeGrafter"/>
</dbReference>
<feature type="domain" description="C2" evidence="3">
    <location>
        <begin position="275"/>
        <end position="404"/>
    </location>
</feature>
<feature type="compositionally biased region" description="Basic and acidic residues" evidence="1">
    <location>
        <begin position="164"/>
        <end position="173"/>
    </location>
</feature>
<dbReference type="GO" id="GO:0098793">
    <property type="term" value="C:presynapse"/>
    <property type="evidence" value="ECO:0007669"/>
    <property type="project" value="GOC"/>
</dbReference>
<dbReference type="SUPFAM" id="SSF49562">
    <property type="entry name" value="C2 domain (Calcium/lipid-binding domain, CaLB)"/>
    <property type="match status" value="2"/>
</dbReference>
<dbReference type="GO" id="GO:0048488">
    <property type="term" value="P:synaptic vesicle endocytosis"/>
    <property type="evidence" value="ECO:0007669"/>
    <property type="project" value="TreeGrafter"/>
</dbReference>
<dbReference type="AlphaFoldDB" id="A0A3M6T7F2"/>
<name>A0A3M6T7F2_POCDA</name>
<evidence type="ECO:0000256" key="2">
    <source>
        <dbReference type="SAM" id="Phobius"/>
    </source>
</evidence>
<feature type="compositionally biased region" description="Basic and acidic residues" evidence="1">
    <location>
        <begin position="241"/>
        <end position="250"/>
    </location>
</feature>